<dbReference type="EC" id="4.1.1.48" evidence="3"/>
<dbReference type="Gene3D" id="3.20.20.70">
    <property type="entry name" value="Aldolase class I"/>
    <property type="match status" value="1"/>
</dbReference>
<evidence type="ECO:0000256" key="8">
    <source>
        <dbReference type="ARBA" id="ARBA00023239"/>
    </source>
</evidence>
<dbReference type="STRING" id="2903.R1FSU3"/>
<dbReference type="PANTHER" id="PTHR22854">
    <property type="entry name" value="TRYPTOPHAN BIOSYNTHESIS PROTEIN"/>
    <property type="match status" value="1"/>
</dbReference>
<keyword evidence="5" id="KW-0210">Decarboxylase</keyword>
<dbReference type="RefSeq" id="XP_005791195.1">
    <property type="nucleotide sequence ID" value="XM_005791138.1"/>
</dbReference>
<dbReference type="GO" id="GO:0004640">
    <property type="term" value="F:phosphoribosylanthranilate isomerase activity"/>
    <property type="evidence" value="ECO:0007669"/>
    <property type="project" value="TreeGrafter"/>
</dbReference>
<evidence type="ECO:0000256" key="6">
    <source>
        <dbReference type="ARBA" id="ARBA00022822"/>
    </source>
</evidence>
<name>A0A0D3KSN1_EMIH1</name>
<sequence>MAVALLLAPPLTACYTPPGLLEGLVAQKRREVERLRRMPEAREDGSWALRLGYPTSDTSFALTRAIGWKRERPAVLADLKRMSPGAKLGQTDVVCEVLDAAIAIDDAIDANLAGALVAIDRTSYGGSAEDLIAARRRADEAARKGLPTLPLVAKDLVIDPLQVARAASLGADAVLLVAGACVDDFSLLLDTCTLLGVEALVEVHTPEEVELAAECGAGLFLVTERDRATGRARRMAPLLPPDAISLATGGVASIDQAPFGSCTPRATTEWSSAARASGRRLVEEVRAEEPRLRLVEPITGAGEGARARLRSRESCSHCFSGERRPAVSLFLSARNIYA</sequence>
<dbReference type="SUPFAM" id="SSF51366">
    <property type="entry name" value="Ribulose-phoshate binding barrel"/>
    <property type="match status" value="1"/>
</dbReference>
<dbReference type="AlphaFoldDB" id="A0A0D3KSN1"/>
<evidence type="ECO:0000256" key="5">
    <source>
        <dbReference type="ARBA" id="ARBA00022793"/>
    </source>
</evidence>
<comment type="pathway">
    <text evidence="2">Amino-acid biosynthesis; L-tryptophan biosynthesis; L-tryptophan from chorismate: step 4/5.</text>
</comment>
<evidence type="ECO:0000259" key="9">
    <source>
        <dbReference type="Pfam" id="PF00218"/>
    </source>
</evidence>
<dbReference type="Pfam" id="PF00218">
    <property type="entry name" value="IGPS"/>
    <property type="match status" value="1"/>
</dbReference>
<proteinExistence type="predicted"/>
<evidence type="ECO:0000256" key="7">
    <source>
        <dbReference type="ARBA" id="ARBA00023141"/>
    </source>
</evidence>
<dbReference type="GO" id="GO:0000162">
    <property type="term" value="P:L-tryptophan biosynthetic process"/>
    <property type="evidence" value="ECO:0007669"/>
    <property type="project" value="UniProtKB-KW"/>
</dbReference>
<dbReference type="OMA" id="METIVEC"/>
<dbReference type="KEGG" id="ehx:EMIHUDRAFT_224173"/>
<dbReference type="InterPro" id="IPR045186">
    <property type="entry name" value="Indole-3-glycerol_P_synth"/>
</dbReference>
<dbReference type="eggNOG" id="KOG4201">
    <property type="taxonomic scope" value="Eukaryota"/>
</dbReference>
<evidence type="ECO:0000256" key="3">
    <source>
        <dbReference type="ARBA" id="ARBA00012362"/>
    </source>
</evidence>
<keyword evidence="4" id="KW-0028">Amino-acid biosynthesis</keyword>
<dbReference type="InterPro" id="IPR013798">
    <property type="entry name" value="Indole-3-glycerol_P_synth_dom"/>
</dbReference>
<evidence type="ECO:0000256" key="1">
    <source>
        <dbReference type="ARBA" id="ARBA00001633"/>
    </source>
</evidence>
<reference evidence="11" key="1">
    <citation type="journal article" date="2013" name="Nature">
        <title>Pan genome of the phytoplankton Emiliania underpins its global distribution.</title>
        <authorList>
            <person name="Read B.A."/>
            <person name="Kegel J."/>
            <person name="Klute M.J."/>
            <person name="Kuo A."/>
            <person name="Lefebvre S.C."/>
            <person name="Maumus F."/>
            <person name="Mayer C."/>
            <person name="Miller J."/>
            <person name="Monier A."/>
            <person name="Salamov A."/>
            <person name="Young J."/>
            <person name="Aguilar M."/>
            <person name="Claverie J.M."/>
            <person name="Frickenhaus S."/>
            <person name="Gonzalez K."/>
            <person name="Herman E.K."/>
            <person name="Lin Y.C."/>
            <person name="Napier J."/>
            <person name="Ogata H."/>
            <person name="Sarno A.F."/>
            <person name="Shmutz J."/>
            <person name="Schroeder D."/>
            <person name="de Vargas C."/>
            <person name="Verret F."/>
            <person name="von Dassow P."/>
            <person name="Valentin K."/>
            <person name="Van de Peer Y."/>
            <person name="Wheeler G."/>
            <person name="Dacks J.B."/>
            <person name="Delwiche C.F."/>
            <person name="Dyhrman S.T."/>
            <person name="Glockner G."/>
            <person name="John U."/>
            <person name="Richards T."/>
            <person name="Worden A.Z."/>
            <person name="Zhang X."/>
            <person name="Grigoriev I.V."/>
            <person name="Allen A.E."/>
            <person name="Bidle K."/>
            <person name="Borodovsky M."/>
            <person name="Bowler C."/>
            <person name="Brownlee C."/>
            <person name="Cock J.M."/>
            <person name="Elias M."/>
            <person name="Gladyshev V.N."/>
            <person name="Groth M."/>
            <person name="Guda C."/>
            <person name="Hadaegh A."/>
            <person name="Iglesias-Rodriguez M.D."/>
            <person name="Jenkins J."/>
            <person name="Jones B.M."/>
            <person name="Lawson T."/>
            <person name="Leese F."/>
            <person name="Lindquist E."/>
            <person name="Lobanov A."/>
            <person name="Lomsadze A."/>
            <person name="Malik S.B."/>
            <person name="Marsh M.E."/>
            <person name="Mackinder L."/>
            <person name="Mock T."/>
            <person name="Mueller-Roeber B."/>
            <person name="Pagarete A."/>
            <person name="Parker M."/>
            <person name="Probert I."/>
            <person name="Quesneville H."/>
            <person name="Raines C."/>
            <person name="Rensing S.A."/>
            <person name="Riano-Pachon D.M."/>
            <person name="Richier S."/>
            <person name="Rokitta S."/>
            <person name="Shiraiwa Y."/>
            <person name="Soanes D.M."/>
            <person name="van der Giezen M."/>
            <person name="Wahlund T.M."/>
            <person name="Williams B."/>
            <person name="Wilson W."/>
            <person name="Wolfe G."/>
            <person name="Wurch L.L."/>
        </authorList>
    </citation>
    <scope>NUCLEOTIDE SEQUENCE</scope>
</reference>
<keyword evidence="7" id="KW-0057">Aromatic amino acid biosynthesis</keyword>
<dbReference type="UniPathway" id="UPA00035">
    <property type="reaction ID" value="UER00043"/>
</dbReference>
<dbReference type="HOGENOM" id="CLU_822383_0_0_1"/>
<evidence type="ECO:0000256" key="4">
    <source>
        <dbReference type="ARBA" id="ARBA00022605"/>
    </source>
</evidence>
<dbReference type="GeneID" id="17284036"/>
<dbReference type="InterPro" id="IPR011060">
    <property type="entry name" value="RibuloseP-bd_barrel"/>
</dbReference>
<dbReference type="Proteomes" id="UP000013827">
    <property type="component" value="Unassembled WGS sequence"/>
</dbReference>
<evidence type="ECO:0000256" key="2">
    <source>
        <dbReference type="ARBA" id="ARBA00004696"/>
    </source>
</evidence>
<organism evidence="10 11">
    <name type="scientific">Emiliania huxleyi (strain CCMP1516)</name>
    <dbReference type="NCBI Taxonomy" id="280463"/>
    <lineage>
        <taxon>Eukaryota</taxon>
        <taxon>Haptista</taxon>
        <taxon>Haptophyta</taxon>
        <taxon>Prymnesiophyceae</taxon>
        <taxon>Isochrysidales</taxon>
        <taxon>Noelaerhabdaceae</taxon>
        <taxon>Emiliania</taxon>
    </lineage>
</organism>
<evidence type="ECO:0000313" key="11">
    <source>
        <dbReference type="Proteomes" id="UP000013827"/>
    </source>
</evidence>
<accession>A0A0D3KSN1</accession>
<comment type="catalytic activity">
    <reaction evidence="1">
        <text>1-(2-carboxyphenylamino)-1-deoxy-D-ribulose 5-phosphate + H(+) = (1S,2R)-1-C-(indol-3-yl)glycerol 3-phosphate + CO2 + H2O</text>
        <dbReference type="Rhea" id="RHEA:23476"/>
        <dbReference type="ChEBI" id="CHEBI:15377"/>
        <dbReference type="ChEBI" id="CHEBI:15378"/>
        <dbReference type="ChEBI" id="CHEBI:16526"/>
        <dbReference type="ChEBI" id="CHEBI:58613"/>
        <dbReference type="ChEBI" id="CHEBI:58866"/>
        <dbReference type="EC" id="4.1.1.48"/>
    </reaction>
</comment>
<dbReference type="EnsemblProtists" id="EOD38766">
    <property type="protein sequence ID" value="EOD38766"/>
    <property type="gene ID" value="EMIHUDRAFT_224173"/>
</dbReference>
<dbReference type="InterPro" id="IPR013785">
    <property type="entry name" value="Aldolase_TIM"/>
</dbReference>
<dbReference type="GO" id="GO:0004425">
    <property type="term" value="F:indole-3-glycerol-phosphate synthase activity"/>
    <property type="evidence" value="ECO:0007669"/>
    <property type="project" value="UniProtKB-EC"/>
</dbReference>
<feature type="domain" description="Indole-3-glycerol phosphate synthase" evidence="9">
    <location>
        <begin position="21"/>
        <end position="256"/>
    </location>
</feature>
<evidence type="ECO:0000313" key="10">
    <source>
        <dbReference type="EnsemblProtists" id="EOD38766"/>
    </source>
</evidence>
<keyword evidence="8" id="KW-0456">Lyase</keyword>
<keyword evidence="11" id="KW-1185">Reference proteome</keyword>
<dbReference type="PaxDb" id="2903-EOD38766"/>
<protein>
    <recommendedName>
        <fullName evidence="3">indole-3-glycerol-phosphate synthase</fullName>
        <ecNumber evidence="3">4.1.1.48</ecNumber>
    </recommendedName>
</protein>
<dbReference type="PANTHER" id="PTHR22854:SF2">
    <property type="entry name" value="INDOLE-3-GLYCEROL-PHOSPHATE SYNTHASE"/>
    <property type="match status" value="1"/>
</dbReference>
<keyword evidence="6" id="KW-0822">Tryptophan biosynthesis</keyword>
<reference evidence="10" key="2">
    <citation type="submission" date="2024-10" db="UniProtKB">
        <authorList>
            <consortium name="EnsemblProtists"/>
        </authorList>
    </citation>
    <scope>IDENTIFICATION</scope>
</reference>